<keyword evidence="2" id="KW-0521">NADP</keyword>
<dbReference type="PROSITE" id="PS00061">
    <property type="entry name" value="ADH_SHORT"/>
    <property type="match status" value="1"/>
</dbReference>
<organism evidence="5 6">
    <name type="scientific">Phialemonium atrogriseum</name>
    <dbReference type="NCBI Taxonomy" id="1093897"/>
    <lineage>
        <taxon>Eukaryota</taxon>
        <taxon>Fungi</taxon>
        <taxon>Dikarya</taxon>
        <taxon>Ascomycota</taxon>
        <taxon>Pezizomycotina</taxon>
        <taxon>Sordariomycetes</taxon>
        <taxon>Sordariomycetidae</taxon>
        <taxon>Cephalothecales</taxon>
        <taxon>Cephalothecaceae</taxon>
        <taxon>Phialemonium</taxon>
    </lineage>
</organism>
<reference evidence="5" key="1">
    <citation type="submission" date="2023-06" db="EMBL/GenBank/DDBJ databases">
        <title>Genome-scale phylogeny and comparative genomics of the fungal order Sordariales.</title>
        <authorList>
            <consortium name="Lawrence Berkeley National Laboratory"/>
            <person name="Hensen N."/>
            <person name="Bonometti L."/>
            <person name="Westerberg I."/>
            <person name="Brannstrom I.O."/>
            <person name="Guillou S."/>
            <person name="Cros-Aarteil S."/>
            <person name="Calhoun S."/>
            <person name="Haridas S."/>
            <person name="Kuo A."/>
            <person name="Mondo S."/>
            <person name="Pangilinan J."/>
            <person name="Riley R."/>
            <person name="Labutti K."/>
            <person name="Andreopoulos B."/>
            <person name="Lipzen A."/>
            <person name="Chen C."/>
            <person name="Yanf M."/>
            <person name="Daum C."/>
            <person name="Ng V."/>
            <person name="Clum A."/>
            <person name="Steindorff A."/>
            <person name="Ohm R."/>
            <person name="Martin F."/>
            <person name="Silar P."/>
            <person name="Natvig D."/>
            <person name="Lalanne C."/>
            <person name="Gautier V."/>
            <person name="Ament-Velasquez S.L."/>
            <person name="Kruys A."/>
            <person name="Hutchinson M.I."/>
            <person name="Powell A.J."/>
            <person name="Barry K."/>
            <person name="Miller A.N."/>
            <person name="Grigoriev I.V."/>
            <person name="Debuchy R."/>
            <person name="Gladieux P."/>
            <person name="Thoren M.H."/>
            <person name="Johannesson H."/>
        </authorList>
    </citation>
    <scope>NUCLEOTIDE SEQUENCE</scope>
    <source>
        <strain evidence="5">8032-3</strain>
    </source>
</reference>
<dbReference type="PRINTS" id="PR00080">
    <property type="entry name" value="SDRFAMILY"/>
</dbReference>
<proteinExistence type="inferred from homology"/>
<evidence type="ECO:0000313" key="6">
    <source>
        <dbReference type="Proteomes" id="UP001244011"/>
    </source>
</evidence>
<evidence type="ECO:0000256" key="1">
    <source>
        <dbReference type="ARBA" id="ARBA00006484"/>
    </source>
</evidence>
<accession>A0AAJ0C8L7</accession>
<dbReference type="FunFam" id="3.40.50.720:FF:000084">
    <property type="entry name" value="Short-chain dehydrogenase reductase"/>
    <property type="match status" value="1"/>
</dbReference>
<dbReference type="SMART" id="SM00822">
    <property type="entry name" value="PKS_KR"/>
    <property type="match status" value="1"/>
</dbReference>
<dbReference type="Proteomes" id="UP001244011">
    <property type="component" value="Unassembled WGS sequence"/>
</dbReference>
<dbReference type="PANTHER" id="PTHR43639:SF1">
    <property type="entry name" value="SHORT-CHAIN DEHYDROGENASE_REDUCTASE FAMILY PROTEIN"/>
    <property type="match status" value="1"/>
</dbReference>
<dbReference type="InterPro" id="IPR036291">
    <property type="entry name" value="NAD(P)-bd_dom_sf"/>
</dbReference>
<evidence type="ECO:0000259" key="4">
    <source>
        <dbReference type="SMART" id="SM00822"/>
    </source>
</evidence>
<comment type="caution">
    <text evidence="5">The sequence shown here is derived from an EMBL/GenBank/DDBJ whole genome shotgun (WGS) entry which is preliminary data.</text>
</comment>
<dbReference type="AlphaFoldDB" id="A0AAJ0C8L7"/>
<gene>
    <name evidence="5" type="ORF">QBC33DRAFT_511773</name>
</gene>
<sequence>MSPAATAETIPAQDAAPTAVHAQPTFDPARPLAGKVALITGAGRGIGAGIAIELGRRGASIVVNYGSSSKAAEAVVAELAALGSKSIALQADISDPASVVSLFNKAMEHYGRLDIVVSNAGMEVWCPEVDVTPELFDKVFNLNCRGQFFVAQQGLKHVSPGGRLILTSSVAANLGGIPNHALYAGSKAAVEGFTRAFAVDCGHKNVTVNAIAPGGVKTDMYDENSWHYAPGGFKGMSQDLIDAGIAKVCPLGRVGQPADIGKAVYTLCSPEGEWINGQVIKLSGGSAVSLPLGKTPQFHRVMPADGEEPDLPPVPRRRTQFHPQPYQNIVHGSRPPRFNGQKYDAVRPRTSKTRKMKATIP</sequence>
<dbReference type="Gene3D" id="3.40.50.720">
    <property type="entry name" value="NAD(P)-binding Rossmann-like Domain"/>
    <property type="match status" value="1"/>
</dbReference>
<dbReference type="InterPro" id="IPR020904">
    <property type="entry name" value="Sc_DH/Rdtase_CS"/>
</dbReference>
<dbReference type="RefSeq" id="XP_060287186.1">
    <property type="nucleotide sequence ID" value="XM_060425866.1"/>
</dbReference>
<protein>
    <submittedName>
        <fullName evidence="5">PKS/NRPS-like protein biosynthetic cluster</fullName>
    </submittedName>
</protein>
<dbReference type="GeneID" id="85309053"/>
<dbReference type="GO" id="GO:0016491">
    <property type="term" value="F:oxidoreductase activity"/>
    <property type="evidence" value="ECO:0007669"/>
    <property type="project" value="UniProtKB-KW"/>
</dbReference>
<feature type="domain" description="Ketoreductase" evidence="4">
    <location>
        <begin position="35"/>
        <end position="214"/>
    </location>
</feature>
<comment type="similarity">
    <text evidence="1">Belongs to the short-chain dehydrogenases/reductases (SDR) family.</text>
</comment>
<dbReference type="SUPFAM" id="SSF51735">
    <property type="entry name" value="NAD(P)-binding Rossmann-fold domains"/>
    <property type="match status" value="1"/>
</dbReference>
<keyword evidence="3" id="KW-0560">Oxidoreductase</keyword>
<name>A0AAJ0C8L7_9PEZI</name>
<dbReference type="Pfam" id="PF13561">
    <property type="entry name" value="adh_short_C2"/>
    <property type="match status" value="1"/>
</dbReference>
<dbReference type="InterPro" id="IPR002347">
    <property type="entry name" value="SDR_fam"/>
</dbReference>
<keyword evidence="6" id="KW-1185">Reference proteome</keyword>
<dbReference type="PANTHER" id="PTHR43639">
    <property type="entry name" value="OXIDOREDUCTASE, SHORT-CHAIN DEHYDROGENASE/REDUCTASE FAMILY (AFU_ORTHOLOGUE AFUA_5G02870)"/>
    <property type="match status" value="1"/>
</dbReference>
<evidence type="ECO:0000256" key="2">
    <source>
        <dbReference type="ARBA" id="ARBA00022857"/>
    </source>
</evidence>
<dbReference type="PRINTS" id="PR00081">
    <property type="entry name" value="GDHRDH"/>
</dbReference>
<evidence type="ECO:0000256" key="3">
    <source>
        <dbReference type="ARBA" id="ARBA00023002"/>
    </source>
</evidence>
<dbReference type="EMBL" id="MU838999">
    <property type="protein sequence ID" value="KAK1770973.1"/>
    <property type="molecule type" value="Genomic_DNA"/>
</dbReference>
<dbReference type="InterPro" id="IPR057326">
    <property type="entry name" value="KR_dom"/>
</dbReference>
<evidence type="ECO:0000313" key="5">
    <source>
        <dbReference type="EMBL" id="KAK1770973.1"/>
    </source>
</evidence>